<dbReference type="EMBL" id="CP006721">
    <property type="protein sequence ID" value="AGX44543.1"/>
    <property type="molecule type" value="Genomic_DNA"/>
</dbReference>
<dbReference type="RefSeq" id="WP_022748000.1">
    <property type="nucleotide sequence ID" value="NC_022571.1"/>
</dbReference>
<dbReference type="AlphaFoldDB" id="U5MVI4"/>
<name>U5MVI4_CLOSA</name>
<evidence type="ECO:0000313" key="2">
    <source>
        <dbReference type="Proteomes" id="UP000017118"/>
    </source>
</evidence>
<proteinExistence type="predicted"/>
<accession>U5MVI4</accession>
<gene>
    <name evidence="1" type="ORF">CLSA_c35820</name>
</gene>
<sequence>MGPSISKLPSVKYYEDTYKSEVERLEAYKSDEYIGIFGAEGFDSQYKLIAICADYHYGFV</sequence>
<organism evidence="1 2">
    <name type="scientific">Clostridium saccharobutylicum DSM 13864</name>
    <dbReference type="NCBI Taxonomy" id="1345695"/>
    <lineage>
        <taxon>Bacteria</taxon>
        <taxon>Bacillati</taxon>
        <taxon>Bacillota</taxon>
        <taxon>Clostridia</taxon>
        <taxon>Eubacteriales</taxon>
        <taxon>Clostridiaceae</taxon>
        <taxon>Clostridium</taxon>
    </lineage>
</organism>
<reference evidence="1 2" key="1">
    <citation type="journal article" date="2013" name="Genome Announc.">
        <title>Complete Genome Sequence of the Solvent Producer Clostridium saccharobutylicum NCP262 (DSM 13864).</title>
        <authorList>
            <person name="Poehlein A."/>
            <person name="Hartwich K."/>
            <person name="Krabben P."/>
            <person name="Ehrenreich A."/>
            <person name="Liebl W."/>
            <person name="Durre P."/>
            <person name="Gottschalk G."/>
            <person name="Daniel R."/>
        </authorList>
    </citation>
    <scope>NUCLEOTIDE SEQUENCE [LARGE SCALE GENOMIC DNA]</scope>
    <source>
        <strain evidence="1">DSM 13864</strain>
    </source>
</reference>
<evidence type="ECO:0000313" key="1">
    <source>
        <dbReference type="EMBL" id="AGX44543.1"/>
    </source>
</evidence>
<dbReference type="Proteomes" id="UP000017118">
    <property type="component" value="Chromosome"/>
</dbReference>
<dbReference type="GeneID" id="55475903"/>
<dbReference type="PATRIC" id="fig|1345695.3.peg.3567"/>
<dbReference type="HOGENOM" id="CLU_2933235_0_0_9"/>
<keyword evidence="2" id="KW-1185">Reference proteome</keyword>
<dbReference type="KEGG" id="csb:CLSA_c35820"/>
<dbReference type="OrthoDB" id="9813152at2"/>
<protein>
    <submittedName>
        <fullName evidence="1">Uncharacterized protein</fullName>
    </submittedName>
</protein>